<dbReference type="Pfam" id="PF00005">
    <property type="entry name" value="ABC_tran"/>
    <property type="match status" value="1"/>
</dbReference>
<evidence type="ECO:0000256" key="1">
    <source>
        <dbReference type="ARBA" id="ARBA00005417"/>
    </source>
</evidence>
<accession>A0A0R1L1Y3</accession>
<dbReference type="PANTHER" id="PTHR43820:SF4">
    <property type="entry name" value="HIGH-AFFINITY BRANCHED-CHAIN AMINO ACID TRANSPORT ATP-BINDING PROTEIN LIVF"/>
    <property type="match status" value="1"/>
</dbReference>
<name>A0A0R1L1Y3_9LACO</name>
<keyword evidence="2" id="KW-0813">Transport</keyword>
<dbReference type="OrthoDB" id="9805514at2"/>
<evidence type="ECO:0000256" key="5">
    <source>
        <dbReference type="ARBA" id="ARBA00022970"/>
    </source>
</evidence>
<gene>
    <name evidence="7" type="ORF">FD17_GL001106</name>
</gene>
<dbReference type="InterPro" id="IPR017871">
    <property type="entry name" value="ABC_transporter-like_CS"/>
</dbReference>
<dbReference type="Proteomes" id="UP000051581">
    <property type="component" value="Unassembled WGS sequence"/>
</dbReference>
<dbReference type="SMART" id="SM00382">
    <property type="entry name" value="AAA"/>
    <property type="match status" value="1"/>
</dbReference>
<dbReference type="PATRIC" id="fig|1423808.3.peg.1116"/>
<keyword evidence="5" id="KW-0029">Amino-acid transport</keyword>
<evidence type="ECO:0000259" key="6">
    <source>
        <dbReference type="PROSITE" id="PS50893"/>
    </source>
</evidence>
<dbReference type="PANTHER" id="PTHR43820">
    <property type="entry name" value="HIGH-AFFINITY BRANCHED-CHAIN AMINO ACID TRANSPORT ATP-BINDING PROTEIN LIVF"/>
    <property type="match status" value="1"/>
</dbReference>
<dbReference type="GO" id="GO:0016887">
    <property type="term" value="F:ATP hydrolysis activity"/>
    <property type="evidence" value="ECO:0007669"/>
    <property type="project" value="InterPro"/>
</dbReference>
<sequence length="235" mass="25482">MLLTVDDLFVNYGVINAVKGVSFNINEGEIVSLIGANGAGKSTILKTISGLLRPKSGKITYEDQEIQSKSAPKVVADGISQVPEGRHIFAGLTVMENLQMGSFLVKDRAKIKQNFDEVFERFPILKQRKNQDAATLSGGEQQMLAMGRALMANPKLILLDEPSMGLAPIFINEIFDIIKEINKQGTTVLLIEQNAKKALSIADRGYVLATGKIQMTGTGDELLANKDVQKAYLGG</sequence>
<evidence type="ECO:0000256" key="3">
    <source>
        <dbReference type="ARBA" id="ARBA00022741"/>
    </source>
</evidence>
<evidence type="ECO:0000256" key="2">
    <source>
        <dbReference type="ARBA" id="ARBA00022448"/>
    </source>
</evidence>
<evidence type="ECO:0000313" key="7">
    <source>
        <dbReference type="EMBL" id="KRK89520.1"/>
    </source>
</evidence>
<dbReference type="AlphaFoldDB" id="A0A0R1L1Y3"/>
<reference evidence="7 8" key="1">
    <citation type="journal article" date="2015" name="Genome Announc.">
        <title>Expanding the biotechnology potential of lactobacilli through comparative genomics of 213 strains and associated genera.</title>
        <authorList>
            <person name="Sun Z."/>
            <person name="Harris H.M."/>
            <person name="McCann A."/>
            <person name="Guo C."/>
            <person name="Argimon S."/>
            <person name="Zhang W."/>
            <person name="Yang X."/>
            <person name="Jeffery I.B."/>
            <person name="Cooney J.C."/>
            <person name="Kagawa T.F."/>
            <person name="Liu W."/>
            <person name="Song Y."/>
            <person name="Salvetti E."/>
            <person name="Wrobel A."/>
            <person name="Rasinkangas P."/>
            <person name="Parkhill J."/>
            <person name="Rea M.C."/>
            <person name="O'Sullivan O."/>
            <person name="Ritari J."/>
            <person name="Douillard F.P."/>
            <person name="Paul Ross R."/>
            <person name="Yang R."/>
            <person name="Briner A.E."/>
            <person name="Felis G.E."/>
            <person name="de Vos W.M."/>
            <person name="Barrangou R."/>
            <person name="Klaenhammer T.R."/>
            <person name="Caufield P.W."/>
            <person name="Cui Y."/>
            <person name="Zhang H."/>
            <person name="O'Toole P.W."/>
        </authorList>
    </citation>
    <scope>NUCLEOTIDE SEQUENCE [LARGE SCALE GENOMIC DNA]</scope>
    <source>
        <strain evidence="7 8">DSM 19904</strain>
    </source>
</reference>
<dbReference type="PROSITE" id="PS50893">
    <property type="entry name" value="ABC_TRANSPORTER_2"/>
    <property type="match status" value="1"/>
</dbReference>
<feature type="domain" description="ABC transporter" evidence="6">
    <location>
        <begin position="3"/>
        <end position="235"/>
    </location>
</feature>
<dbReference type="GO" id="GO:0005524">
    <property type="term" value="F:ATP binding"/>
    <property type="evidence" value="ECO:0007669"/>
    <property type="project" value="UniProtKB-KW"/>
</dbReference>
<dbReference type="InterPro" id="IPR052156">
    <property type="entry name" value="BCAA_Transport_ATP-bd_LivF"/>
</dbReference>
<dbReference type="InterPro" id="IPR003593">
    <property type="entry name" value="AAA+_ATPase"/>
</dbReference>
<comment type="caution">
    <text evidence="7">The sequence shown here is derived from an EMBL/GenBank/DDBJ whole genome shotgun (WGS) entry which is preliminary data.</text>
</comment>
<evidence type="ECO:0000256" key="4">
    <source>
        <dbReference type="ARBA" id="ARBA00022840"/>
    </source>
</evidence>
<dbReference type="SUPFAM" id="SSF52540">
    <property type="entry name" value="P-loop containing nucleoside triphosphate hydrolases"/>
    <property type="match status" value="1"/>
</dbReference>
<dbReference type="PROSITE" id="PS00211">
    <property type="entry name" value="ABC_TRANSPORTER_1"/>
    <property type="match status" value="1"/>
</dbReference>
<dbReference type="GO" id="GO:0015807">
    <property type="term" value="P:L-amino acid transport"/>
    <property type="evidence" value="ECO:0007669"/>
    <property type="project" value="TreeGrafter"/>
</dbReference>
<keyword evidence="4 7" id="KW-0067">ATP-binding</keyword>
<dbReference type="EMBL" id="AZEA01000002">
    <property type="protein sequence ID" value="KRK89520.1"/>
    <property type="molecule type" value="Genomic_DNA"/>
</dbReference>
<protein>
    <submittedName>
        <fullName evidence="7">High-affinity branched-chain amino acid ABC transporter, ATP-binding protein LivF</fullName>
    </submittedName>
</protein>
<evidence type="ECO:0000313" key="8">
    <source>
        <dbReference type="Proteomes" id="UP000051581"/>
    </source>
</evidence>
<keyword evidence="8" id="KW-1185">Reference proteome</keyword>
<dbReference type="InterPro" id="IPR030660">
    <property type="entry name" value="ABC_branched_ATPase_LivF/BraG"/>
</dbReference>
<organism evidence="7 8">
    <name type="scientific">Lentilactobacillus sunkii DSM 19904</name>
    <dbReference type="NCBI Taxonomy" id="1423808"/>
    <lineage>
        <taxon>Bacteria</taxon>
        <taxon>Bacillati</taxon>
        <taxon>Bacillota</taxon>
        <taxon>Bacilli</taxon>
        <taxon>Lactobacillales</taxon>
        <taxon>Lactobacillaceae</taxon>
        <taxon>Lentilactobacillus</taxon>
    </lineage>
</organism>
<dbReference type="RefSeq" id="WP_057823394.1">
    <property type="nucleotide sequence ID" value="NZ_AZEA01000002.1"/>
</dbReference>
<dbReference type="InterPro" id="IPR027417">
    <property type="entry name" value="P-loop_NTPase"/>
</dbReference>
<proteinExistence type="inferred from homology"/>
<dbReference type="GO" id="GO:0015658">
    <property type="term" value="F:branched-chain amino acid transmembrane transporter activity"/>
    <property type="evidence" value="ECO:0007669"/>
    <property type="project" value="InterPro"/>
</dbReference>
<dbReference type="Gene3D" id="3.40.50.300">
    <property type="entry name" value="P-loop containing nucleotide triphosphate hydrolases"/>
    <property type="match status" value="1"/>
</dbReference>
<dbReference type="PIRSF" id="PIRSF039137">
    <property type="entry name" value="ABC_branched_ATPase"/>
    <property type="match status" value="1"/>
</dbReference>
<comment type="similarity">
    <text evidence="1">Belongs to the ABC transporter superfamily.</text>
</comment>
<dbReference type="CDD" id="cd03224">
    <property type="entry name" value="ABC_TM1139_LivF_branched"/>
    <property type="match status" value="1"/>
</dbReference>
<dbReference type="InterPro" id="IPR003439">
    <property type="entry name" value="ABC_transporter-like_ATP-bd"/>
</dbReference>
<keyword evidence="3" id="KW-0547">Nucleotide-binding</keyword>